<name>A0A8H9N1V9_VIBVL</name>
<gene>
    <name evidence="1" type="ORF">I7730_15885</name>
</gene>
<dbReference type="AlphaFoldDB" id="A0A8H9N1V9"/>
<proteinExistence type="predicted"/>
<reference evidence="1" key="1">
    <citation type="journal article" date="2018" name="Genome Biol.">
        <title>SKESA: strategic k-mer extension for scrupulous assemblies.</title>
        <authorList>
            <person name="Souvorov A."/>
            <person name="Agarwala R."/>
            <person name="Lipman D.J."/>
        </authorList>
    </citation>
    <scope>NUCLEOTIDE SEQUENCE</scope>
    <source>
        <strain evidence="1">BCW_3452</strain>
    </source>
</reference>
<protein>
    <submittedName>
        <fullName evidence="1">Uncharacterized protein</fullName>
    </submittedName>
</protein>
<reference evidence="1" key="2">
    <citation type="submission" date="2019-01" db="EMBL/GenBank/DDBJ databases">
        <authorList>
            <consortium name="NCBI Pathogen Detection Project"/>
        </authorList>
    </citation>
    <scope>NUCLEOTIDE SEQUENCE</scope>
    <source>
        <strain evidence="1">BCW_3452</strain>
    </source>
</reference>
<evidence type="ECO:0000313" key="1">
    <source>
        <dbReference type="EMBL" id="HAS8541263.1"/>
    </source>
</evidence>
<dbReference type="EMBL" id="DACRBY010000020">
    <property type="protein sequence ID" value="HAS8541263.1"/>
    <property type="molecule type" value="Genomic_DNA"/>
</dbReference>
<dbReference type="Proteomes" id="UP000863257">
    <property type="component" value="Unassembled WGS sequence"/>
</dbReference>
<sequence length="94" mass="10629">MKKIFVINNQSHYFVVDASAISTETLQGCEIFESQSEFYSRLSTVLGISLEEIEGTEFKVNTMTNTPYFINESGEKFELPESTTLEAYLSSFSC</sequence>
<organism evidence="1">
    <name type="scientific">Vibrio vulnificus</name>
    <dbReference type="NCBI Taxonomy" id="672"/>
    <lineage>
        <taxon>Bacteria</taxon>
        <taxon>Pseudomonadati</taxon>
        <taxon>Pseudomonadota</taxon>
        <taxon>Gammaproteobacteria</taxon>
        <taxon>Vibrionales</taxon>
        <taxon>Vibrionaceae</taxon>
        <taxon>Vibrio</taxon>
    </lineage>
</organism>
<comment type="caution">
    <text evidence="1">The sequence shown here is derived from an EMBL/GenBank/DDBJ whole genome shotgun (WGS) entry which is preliminary data.</text>
</comment>
<accession>A0A8H9N1V9</accession>